<protein>
    <submittedName>
        <fullName evidence="2">Uncharacterized protein</fullName>
    </submittedName>
</protein>
<dbReference type="AlphaFoldDB" id="A0A1I0EN78"/>
<evidence type="ECO:0000313" key="3">
    <source>
        <dbReference type="Proteomes" id="UP000199361"/>
    </source>
</evidence>
<organism evidence="2 3">
    <name type="scientific">Nonomuraea wenchangensis</name>
    <dbReference type="NCBI Taxonomy" id="568860"/>
    <lineage>
        <taxon>Bacteria</taxon>
        <taxon>Bacillati</taxon>
        <taxon>Actinomycetota</taxon>
        <taxon>Actinomycetes</taxon>
        <taxon>Streptosporangiales</taxon>
        <taxon>Streptosporangiaceae</taxon>
        <taxon>Nonomuraea</taxon>
    </lineage>
</organism>
<evidence type="ECO:0000313" key="2">
    <source>
        <dbReference type="EMBL" id="SET46930.1"/>
    </source>
</evidence>
<dbReference type="EMBL" id="FOHX01000003">
    <property type="protein sequence ID" value="SET46930.1"/>
    <property type="molecule type" value="Genomic_DNA"/>
</dbReference>
<feature type="region of interest" description="Disordered" evidence="1">
    <location>
        <begin position="62"/>
        <end position="97"/>
    </location>
</feature>
<dbReference type="STRING" id="568860.SAMN05421811_103136"/>
<dbReference type="RefSeq" id="WP_091079273.1">
    <property type="nucleotide sequence ID" value="NZ_FOHX01000003.1"/>
</dbReference>
<name>A0A1I0EN78_9ACTN</name>
<evidence type="ECO:0000256" key="1">
    <source>
        <dbReference type="SAM" id="MobiDB-lite"/>
    </source>
</evidence>
<dbReference type="Proteomes" id="UP000199361">
    <property type="component" value="Unassembled WGS sequence"/>
</dbReference>
<reference evidence="2 3" key="1">
    <citation type="submission" date="2016-10" db="EMBL/GenBank/DDBJ databases">
        <authorList>
            <person name="de Groot N.N."/>
        </authorList>
    </citation>
    <scope>NUCLEOTIDE SEQUENCE [LARGE SCALE GENOMIC DNA]</scope>
    <source>
        <strain evidence="2 3">CGMCC 4.5598</strain>
    </source>
</reference>
<sequence length="97" mass="10848">MALPDDIEAATQELQQRFPGWSVWRSDIGRWWALRNDGNIPPGARANLDADSAHDLEATLIDEERARTARTSSPLRRTPLPWRTTDDPSGLRTGDAP</sequence>
<dbReference type="OrthoDB" id="3431467at2"/>
<gene>
    <name evidence="2" type="ORF">SAMN05421811_103136</name>
</gene>
<proteinExistence type="predicted"/>
<keyword evidence="3" id="KW-1185">Reference proteome</keyword>
<accession>A0A1I0EN78</accession>